<reference evidence="2" key="1">
    <citation type="submission" date="2019-10" db="EMBL/GenBank/DDBJ databases">
        <title>Draft genome sequence of Panacibacter sp. KCS-6.</title>
        <authorList>
            <person name="Yim K.J."/>
        </authorList>
    </citation>
    <scope>NUCLEOTIDE SEQUENCE</scope>
    <source>
        <strain evidence="2">KCS-6</strain>
    </source>
</reference>
<organism evidence="2 3">
    <name type="scientific">Limnovirga soli</name>
    <dbReference type="NCBI Taxonomy" id="2656915"/>
    <lineage>
        <taxon>Bacteria</taxon>
        <taxon>Pseudomonadati</taxon>
        <taxon>Bacteroidota</taxon>
        <taxon>Chitinophagia</taxon>
        <taxon>Chitinophagales</taxon>
        <taxon>Chitinophagaceae</taxon>
        <taxon>Limnovirga</taxon>
    </lineage>
</organism>
<comment type="caution">
    <text evidence="2">The sequence shown here is derived from an EMBL/GenBank/DDBJ whole genome shotgun (WGS) entry which is preliminary data.</text>
</comment>
<sequence>MKQLSLFIFGAILLATNATAQNEQKPAVSLIAGADMVIIAQSVGINGTLLLPISRVVSVAGNISYDYFFKNENTGNNTNMKQSNIAAGLRLGVPNDVFTQVTIGYASVSSPNFNYYDPTIDPKQKFGGTSFALDGGIQLQNNIELSGELMYATYKEAVGDYLFLKVKIAYAFRLKKQKQ</sequence>
<dbReference type="AlphaFoldDB" id="A0A8J8FFE1"/>
<evidence type="ECO:0000313" key="2">
    <source>
        <dbReference type="EMBL" id="NNV55364.1"/>
    </source>
</evidence>
<evidence type="ECO:0008006" key="4">
    <source>
        <dbReference type="Google" id="ProtNLM"/>
    </source>
</evidence>
<feature type="signal peptide" evidence="1">
    <location>
        <begin position="1"/>
        <end position="20"/>
    </location>
</feature>
<evidence type="ECO:0000256" key="1">
    <source>
        <dbReference type="SAM" id="SignalP"/>
    </source>
</evidence>
<gene>
    <name evidence="2" type="ORF">GD597_07840</name>
</gene>
<feature type="chain" id="PRO_5035213736" description="Outer membrane protein beta-barrel domain-containing protein" evidence="1">
    <location>
        <begin position="21"/>
        <end position="179"/>
    </location>
</feature>
<name>A0A8J8FFE1_9BACT</name>
<keyword evidence="1" id="KW-0732">Signal</keyword>
<accession>A0A8J8FFE1</accession>
<evidence type="ECO:0000313" key="3">
    <source>
        <dbReference type="Proteomes" id="UP000598971"/>
    </source>
</evidence>
<dbReference type="EMBL" id="WHPF01000005">
    <property type="protein sequence ID" value="NNV55364.1"/>
    <property type="molecule type" value="Genomic_DNA"/>
</dbReference>
<dbReference type="Proteomes" id="UP000598971">
    <property type="component" value="Unassembled WGS sequence"/>
</dbReference>
<dbReference type="RefSeq" id="WP_171607290.1">
    <property type="nucleotide sequence ID" value="NZ_WHPF01000005.1"/>
</dbReference>
<keyword evidence="3" id="KW-1185">Reference proteome</keyword>
<proteinExistence type="predicted"/>
<protein>
    <recommendedName>
        <fullName evidence="4">Outer membrane protein beta-barrel domain-containing protein</fullName>
    </recommendedName>
</protein>